<evidence type="ECO:0000313" key="1">
    <source>
        <dbReference type="EMBL" id="AJI09067.1"/>
    </source>
</evidence>
<reference evidence="1 2" key="1">
    <citation type="journal article" date="2015" name="Genome Announc.">
        <title>Complete genome sequences for 35 biothreat assay-relevant bacillus species.</title>
        <authorList>
            <person name="Johnson S.L."/>
            <person name="Daligault H.E."/>
            <person name="Davenport K.W."/>
            <person name="Jaissle J."/>
            <person name="Frey K.G."/>
            <person name="Ladner J.T."/>
            <person name="Broomall S.M."/>
            <person name="Bishop-Lilly K.A."/>
            <person name="Bruce D.C."/>
            <person name="Gibbons H.S."/>
            <person name="Coyne S.R."/>
            <person name="Lo C.C."/>
            <person name="Meincke L."/>
            <person name="Munk A.C."/>
            <person name="Koroleva G.I."/>
            <person name="Rosenzweig C.N."/>
            <person name="Palacios G.F."/>
            <person name="Redden C.L."/>
            <person name="Minogue T.D."/>
            <person name="Chain P.S."/>
        </authorList>
    </citation>
    <scope>NUCLEOTIDE SEQUENCE [LARGE SCALE GENOMIC DNA]</scope>
    <source>
        <strain evidence="1 2">03BB108</strain>
    </source>
</reference>
<dbReference type="EMBL" id="CP009640">
    <property type="protein sequence ID" value="AJI09067.1"/>
    <property type="molecule type" value="Genomic_DNA"/>
</dbReference>
<dbReference type="RefSeq" id="WP_001996284.1">
    <property type="nucleotide sequence ID" value="NZ_CP009640.1"/>
</dbReference>
<gene>
    <name evidence="1" type="ORF">AK40_6135</name>
</gene>
<proteinExistence type="predicted"/>
<evidence type="ECO:0000313" key="2">
    <source>
        <dbReference type="Proteomes" id="UP000031861"/>
    </source>
</evidence>
<organism evidence="1 2">
    <name type="scientific">Bacillus cereus 03BB108</name>
    <dbReference type="NCBI Taxonomy" id="451709"/>
    <lineage>
        <taxon>Bacteria</taxon>
        <taxon>Bacillati</taxon>
        <taxon>Bacillota</taxon>
        <taxon>Bacilli</taxon>
        <taxon>Bacillales</taxon>
        <taxon>Bacillaceae</taxon>
        <taxon>Bacillus</taxon>
        <taxon>Bacillus cereus group</taxon>
    </lineage>
</organism>
<geneLocation type="plasmid" evidence="1 2">
    <name>pBFI_3</name>
</geneLocation>
<dbReference type="Proteomes" id="UP000031861">
    <property type="component" value="Plasmid pBFI_3"/>
</dbReference>
<name>A0AAN0SS48_BACCE</name>
<keyword evidence="1" id="KW-0614">Plasmid</keyword>
<dbReference type="AlphaFoldDB" id="A0AAN0SS48"/>
<protein>
    <submittedName>
        <fullName evidence="1">Uncharacterized protein</fullName>
    </submittedName>
</protein>
<sequence>MKCKLEDKLIPLVENLKPIFLERVKRNCVIVDIKHNKALQEELWEAFANMMLTTEIDLFNPNIHEFLNLILPHIAFNIDSLVGKKETVTQLKEVLTKYNTKFQVTQYLPAWHGQEPVVHLGTPILGSEFQVREVVKTFCETNLDEPLGMDSLTIKPTAESYYDLGYDLRIKNYKYNKIPYCEKCLKKLHEHVEFRNKILVYPCAEIQDLKDQSLIQETD</sequence>
<accession>A0AAN0SS48</accession>